<dbReference type="OrthoDB" id="10504670at2759"/>
<evidence type="ECO:0000313" key="3">
    <source>
        <dbReference type="Proteomes" id="UP000660729"/>
    </source>
</evidence>
<keyword evidence="3" id="KW-1185">Reference proteome</keyword>
<reference evidence="2" key="1">
    <citation type="submission" date="2020-04" db="EMBL/GenBank/DDBJ databases">
        <title>Draft genome resource of the tomato pathogen Pseudocercospora fuligena.</title>
        <authorList>
            <person name="Zaccaron A."/>
        </authorList>
    </citation>
    <scope>NUCLEOTIDE SEQUENCE</scope>
    <source>
        <strain evidence="2">PF001</strain>
    </source>
</reference>
<dbReference type="Proteomes" id="UP000660729">
    <property type="component" value="Unassembled WGS sequence"/>
</dbReference>
<comment type="caution">
    <text evidence="2">The sequence shown here is derived from an EMBL/GenBank/DDBJ whole genome shotgun (WGS) entry which is preliminary data.</text>
</comment>
<protein>
    <submittedName>
        <fullName evidence="2">Uncharacterized protein</fullName>
    </submittedName>
</protein>
<organism evidence="2 3">
    <name type="scientific">Pseudocercospora fuligena</name>
    <dbReference type="NCBI Taxonomy" id="685502"/>
    <lineage>
        <taxon>Eukaryota</taxon>
        <taxon>Fungi</taxon>
        <taxon>Dikarya</taxon>
        <taxon>Ascomycota</taxon>
        <taxon>Pezizomycotina</taxon>
        <taxon>Dothideomycetes</taxon>
        <taxon>Dothideomycetidae</taxon>
        <taxon>Mycosphaerellales</taxon>
        <taxon>Mycosphaerellaceae</taxon>
        <taxon>Pseudocercospora</taxon>
    </lineage>
</organism>
<accession>A0A8H6VBM0</accession>
<name>A0A8H6VBM0_9PEZI</name>
<feature type="chain" id="PRO_5034253318" evidence="1">
    <location>
        <begin position="19"/>
        <end position="440"/>
    </location>
</feature>
<dbReference type="EMBL" id="JABCIY010000342">
    <property type="protein sequence ID" value="KAF7185260.1"/>
    <property type="molecule type" value="Genomic_DNA"/>
</dbReference>
<dbReference type="AlphaFoldDB" id="A0A8H6VBM0"/>
<keyword evidence="1" id="KW-0732">Signal</keyword>
<feature type="signal peptide" evidence="1">
    <location>
        <begin position="1"/>
        <end position="18"/>
    </location>
</feature>
<gene>
    <name evidence="2" type="ORF">HII31_13535</name>
</gene>
<proteinExistence type="predicted"/>
<evidence type="ECO:0000256" key="1">
    <source>
        <dbReference type="SAM" id="SignalP"/>
    </source>
</evidence>
<sequence>MLLISLPTYLCLVICVQGSHFIPRQSSNSTLSIDVYIKQAQTVIYAIDQIKLNETRTACNDNMTEARLNSTGLDGTLGHLLLCEDSVGVVIFPNITQAERETEAALSALQAAKNGTSTNTNCKNLRLDALGQAGLDTEAIAILLCKPMKAAPPTPSASPLWGNTTKPYEDNPFSPTASGIRVNVSRLAVEPVPSASSSFITTMANGAAVTLPISIILNSSFSTILSPSLAATTSGSSAGTDQQFSANIPLNATFSTVLAITVTSTTSITTTLPAGTTQGPLTLTSTASASLRDPRTITIWEVVYVTAIQPSSTRIPLTATFSTQLVPVVTVTSTTSITTTLPPHTTQAQSSGQLTLTSTASASVRDPRTITIWQVVYVTAIKPSASSTRTIESSSNSLRIPLTASFSTQLTPVVTVTSTTSIFTTGTNSLTAVTLTSTHR</sequence>
<evidence type="ECO:0000313" key="2">
    <source>
        <dbReference type="EMBL" id="KAF7185260.1"/>
    </source>
</evidence>